<dbReference type="InterPro" id="IPR029033">
    <property type="entry name" value="His_PPase_superfam"/>
</dbReference>
<dbReference type="CDD" id="cd07040">
    <property type="entry name" value="HP"/>
    <property type="match status" value="1"/>
</dbReference>
<name>A0A2N6PKT4_9MICO</name>
<dbReference type="Proteomes" id="UP000549517">
    <property type="component" value="Unassembled WGS sequence"/>
</dbReference>
<organism evidence="2 3">
    <name type="scientific">Brevibacterium luteolum</name>
    <dbReference type="NCBI Taxonomy" id="199591"/>
    <lineage>
        <taxon>Bacteria</taxon>
        <taxon>Bacillati</taxon>
        <taxon>Actinomycetota</taxon>
        <taxon>Actinomycetes</taxon>
        <taxon>Micrococcales</taxon>
        <taxon>Brevibacteriaceae</taxon>
        <taxon>Brevibacterium</taxon>
    </lineage>
</organism>
<dbReference type="RefSeq" id="WP_102160175.1">
    <property type="nucleotide sequence ID" value="NZ_BAAAKH010000001.1"/>
</dbReference>
<dbReference type="EMBL" id="JABEMC010000003">
    <property type="protein sequence ID" value="NNG79161.1"/>
    <property type="molecule type" value="Genomic_DNA"/>
</dbReference>
<evidence type="ECO:0000313" key="1">
    <source>
        <dbReference type="EMBL" id="NNG79161.1"/>
    </source>
</evidence>
<comment type="caution">
    <text evidence="2">The sequence shown here is derived from an EMBL/GenBank/DDBJ whole genome shotgun (WGS) entry which is preliminary data.</text>
</comment>
<dbReference type="OrthoDB" id="9810154at2"/>
<dbReference type="Gene3D" id="3.40.50.1240">
    <property type="entry name" value="Phosphoglycerate mutase-like"/>
    <property type="match status" value="1"/>
</dbReference>
<evidence type="ECO:0000313" key="2">
    <source>
        <dbReference type="EMBL" id="PMB99275.1"/>
    </source>
</evidence>
<dbReference type="AlphaFoldDB" id="A0A2N6PKT4"/>
<reference evidence="1 4" key="2">
    <citation type="submission" date="2020-05" db="EMBL/GenBank/DDBJ databases">
        <title>MicrobeNet Type strains.</title>
        <authorList>
            <person name="Nicholson A.C."/>
        </authorList>
    </citation>
    <scope>NUCLEOTIDE SEQUENCE [LARGE SCALE GENOMIC DNA]</scope>
    <source>
        <strain evidence="1 4">CCUG 46604</strain>
    </source>
</reference>
<dbReference type="Proteomes" id="UP000235703">
    <property type="component" value="Unassembled WGS sequence"/>
</dbReference>
<protein>
    <submittedName>
        <fullName evidence="2">Phosphohistidine phosphatase</fullName>
    </submittedName>
</protein>
<keyword evidence="3" id="KW-1185">Reference proteome</keyword>
<gene>
    <name evidence="2" type="ORF">CJ198_01705</name>
    <name evidence="1" type="ORF">HLA91_07210</name>
</gene>
<reference evidence="2 3" key="1">
    <citation type="submission" date="2017-09" db="EMBL/GenBank/DDBJ databases">
        <title>Bacterial strain isolated from the female urinary microbiota.</title>
        <authorList>
            <person name="Thomas-White K."/>
            <person name="Kumar N."/>
            <person name="Forster S."/>
            <person name="Putonti C."/>
            <person name="Lawley T."/>
            <person name="Wolfe A.J."/>
        </authorList>
    </citation>
    <scope>NUCLEOTIDE SEQUENCE [LARGE SCALE GENOMIC DNA]</scope>
    <source>
        <strain evidence="2 3">UMB0680</strain>
    </source>
</reference>
<dbReference type="Pfam" id="PF00300">
    <property type="entry name" value="His_Phos_1"/>
    <property type="match status" value="1"/>
</dbReference>
<dbReference type="EMBL" id="PNFZ01000001">
    <property type="protein sequence ID" value="PMB99275.1"/>
    <property type="molecule type" value="Genomic_DNA"/>
</dbReference>
<evidence type="ECO:0000313" key="4">
    <source>
        <dbReference type="Proteomes" id="UP000549517"/>
    </source>
</evidence>
<dbReference type="InterPro" id="IPR013078">
    <property type="entry name" value="His_Pase_superF_clade-1"/>
</dbReference>
<accession>A0A2N6PKT4</accession>
<evidence type="ECO:0000313" key="3">
    <source>
        <dbReference type="Proteomes" id="UP000235703"/>
    </source>
</evidence>
<dbReference type="SUPFAM" id="SSF53254">
    <property type="entry name" value="Phosphoglycerate mutase-like"/>
    <property type="match status" value="1"/>
</dbReference>
<sequence length="159" mass="17165">MPYLVIGRHAKADRPPVDDFDRPLTDGGFAEAARLGEFLTDYPLDCLISSAALRTMQTAQGVADAFAKAGTELEVRADGALYDSDVDDWVEVISTIPADSTGAYIVGHEPTVSEVITELCADFELNTKFRPSSIAIFDLPAWGVAAGGFPQPEIHCFRE</sequence>
<proteinExistence type="predicted"/>